<protein>
    <submittedName>
        <fullName evidence="1">TIGR02996 domain-containing protein</fullName>
    </submittedName>
</protein>
<accession>A0ABU5ETJ7</accession>
<comment type="caution">
    <text evidence="1">The sequence shown here is derived from an EMBL/GenBank/DDBJ whole genome shotgun (WGS) entry which is preliminary data.</text>
</comment>
<dbReference type="Proteomes" id="UP001272242">
    <property type="component" value="Unassembled WGS sequence"/>
</dbReference>
<organism evidence="1 2">
    <name type="scientific">Gemmata algarum</name>
    <dbReference type="NCBI Taxonomy" id="2975278"/>
    <lineage>
        <taxon>Bacteria</taxon>
        <taxon>Pseudomonadati</taxon>
        <taxon>Planctomycetota</taxon>
        <taxon>Planctomycetia</taxon>
        <taxon>Gemmatales</taxon>
        <taxon>Gemmataceae</taxon>
        <taxon>Gemmata</taxon>
    </lineage>
</organism>
<dbReference type="EMBL" id="JAXBLV010000024">
    <property type="protein sequence ID" value="MDY3558293.1"/>
    <property type="molecule type" value="Genomic_DNA"/>
</dbReference>
<keyword evidence="2" id="KW-1185">Reference proteome</keyword>
<proteinExistence type="predicted"/>
<gene>
    <name evidence="1" type="ORF">R5W23_004988</name>
</gene>
<evidence type="ECO:0000313" key="2">
    <source>
        <dbReference type="Proteomes" id="UP001272242"/>
    </source>
</evidence>
<evidence type="ECO:0000313" key="1">
    <source>
        <dbReference type="EMBL" id="MDY3558293.1"/>
    </source>
</evidence>
<name>A0ABU5ETJ7_9BACT</name>
<reference evidence="2" key="1">
    <citation type="journal article" date="2023" name="Mar. Drugs">
        <title>Gemmata algarum, a Novel Planctomycete Isolated from an Algal Mat, Displays Antimicrobial Activity.</title>
        <authorList>
            <person name="Kumar G."/>
            <person name="Kallscheuer N."/>
            <person name="Kashif M."/>
            <person name="Ahamad S."/>
            <person name="Jagadeeshwari U."/>
            <person name="Pannikurungottu S."/>
            <person name="Haufschild T."/>
            <person name="Kabuu M."/>
            <person name="Sasikala C."/>
            <person name="Jogler C."/>
            <person name="Ramana C."/>
        </authorList>
    </citation>
    <scope>NUCLEOTIDE SEQUENCE [LARGE SCALE GENOMIC DNA]</scope>
    <source>
        <strain evidence="2">JC673</strain>
    </source>
</reference>
<dbReference type="InterPro" id="IPR014338">
    <property type="entry name" value="CHP02996_rpt-companion-dom"/>
</dbReference>
<dbReference type="NCBIfam" id="TIGR02996">
    <property type="entry name" value="rpt_mate_G_obs"/>
    <property type="match status" value="1"/>
</dbReference>
<sequence length="247" mass="27931">MDADERALLDAIIAEPDEDTPRLVYADWLDEHGGHERAELIRAQIGLLRSKDDGAAIQQRNAWQACVRVLLRAHSERWRKELPKVPRARWGPFERGMVESVTLAINSWYSDADQVFMSLFGHAPLRTLRADFSGFSPPTPGTCAGLLGWKGLRRFAELRLAVQFHPFNLRSGEDPISVFLAPLWTHAWADRPQVIDLRECDLRDDAVQPLMAGPLHRLPALVFAQRSFGESVRAVLTARLKHGVRFV</sequence>
<dbReference type="RefSeq" id="WP_320685239.1">
    <property type="nucleotide sequence ID" value="NZ_JAXBLV010000024.1"/>
</dbReference>